<dbReference type="Proteomes" id="UP000319817">
    <property type="component" value="Chromosome"/>
</dbReference>
<evidence type="ECO:0000259" key="4">
    <source>
        <dbReference type="Pfam" id="PF00891"/>
    </source>
</evidence>
<dbReference type="GO" id="GO:0032259">
    <property type="term" value="P:methylation"/>
    <property type="evidence" value="ECO:0007669"/>
    <property type="project" value="UniProtKB-KW"/>
</dbReference>
<gene>
    <name evidence="5" type="primary">crtF</name>
    <name evidence="5" type="ORF">K239x_30360</name>
</gene>
<feature type="domain" description="O-methyltransferase C-terminal" evidence="4">
    <location>
        <begin position="152"/>
        <end position="326"/>
    </location>
</feature>
<evidence type="ECO:0000313" key="5">
    <source>
        <dbReference type="EMBL" id="QDT11042.1"/>
    </source>
</evidence>
<dbReference type="RefSeq" id="WP_145418786.1">
    <property type="nucleotide sequence ID" value="NZ_CP036526.1"/>
</dbReference>
<dbReference type="InterPro" id="IPR036388">
    <property type="entry name" value="WH-like_DNA-bd_sf"/>
</dbReference>
<dbReference type="PANTHER" id="PTHR43712">
    <property type="entry name" value="PUTATIVE (AFU_ORTHOLOGUE AFUA_4G14580)-RELATED"/>
    <property type="match status" value="1"/>
</dbReference>
<dbReference type="Gene3D" id="1.10.10.10">
    <property type="entry name" value="Winged helix-like DNA-binding domain superfamily/Winged helix DNA-binding domain"/>
    <property type="match status" value="1"/>
</dbReference>
<dbReference type="PANTHER" id="PTHR43712:SF2">
    <property type="entry name" value="O-METHYLTRANSFERASE CICE"/>
    <property type="match status" value="1"/>
</dbReference>
<evidence type="ECO:0000256" key="2">
    <source>
        <dbReference type="ARBA" id="ARBA00022679"/>
    </source>
</evidence>
<keyword evidence="2 5" id="KW-0808">Transferase</keyword>
<evidence type="ECO:0000313" key="6">
    <source>
        <dbReference type="Proteomes" id="UP000319817"/>
    </source>
</evidence>
<dbReference type="AlphaFoldDB" id="A0A517NVA1"/>
<proteinExistence type="predicted"/>
<dbReference type="Gene3D" id="3.40.50.150">
    <property type="entry name" value="Vaccinia Virus protein VP39"/>
    <property type="match status" value="1"/>
</dbReference>
<evidence type="ECO:0000256" key="3">
    <source>
        <dbReference type="ARBA" id="ARBA00022691"/>
    </source>
</evidence>
<dbReference type="GO" id="GO:0008171">
    <property type="term" value="F:O-methyltransferase activity"/>
    <property type="evidence" value="ECO:0007669"/>
    <property type="project" value="InterPro"/>
</dbReference>
<dbReference type="OrthoDB" id="9766840at2"/>
<accession>A0A517NVA1</accession>
<dbReference type="GO" id="GO:0043803">
    <property type="term" value="F:hydroxyneurosporene-O-methyltransferase activity"/>
    <property type="evidence" value="ECO:0007669"/>
    <property type="project" value="UniProtKB-EC"/>
</dbReference>
<name>A0A517NVA1_9BACT</name>
<protein>
    <submittedName>
        <fullName evidence="5">Demethylspheroidene O-methyltransferase</fullName>
        <ecNumber evidence="5">2.1.1.210</ecNumber>
    </submittedName>
</protein>
<keyword evidence="6" id="KW-1185">Reference proteome</keyword>
<dbReference type="CDD" id="cd02440">
    <property type="entry name" value="AdoMet_MTases"/>
    <property type="match status" value="1"/>
</dbReference>
<dbReference type="InterPro" id="IPR029063">
    <property type="entry name" value="SAM-dependent_MTases_sf"/>
</dbReference>
<dbReference type="EC" id="2.1.1.210" evidence="5"/>
<reference evidence="5 6" key="1">
    <citation type="submission" date="2019-02" db="EMBL/GenBank/DDBJ databases">
        <title>Deep-cultivation of Planctomycetes and their phenomic and genomic characterization uncovers novel biology.</title>
        <authorList>
            <person name="Wiegand S."/>
            <person name="Jogler M."/>
            <person name="Boedeker C."/>
            <person name="Pinto D."/>
            <person name="Vollmers J."/>
            <person name="Rivas-Marin E."/>
            <person name="Kohn T."/>
            <person name="Peeters S.H."/>
            <person name="Heuer A."/>
            <person name="Rast P."/>
            <person name="Oberbeckmann S."/>
            <person name="Bunk B."/>
            <person name="Jeske O."/>
            <person name="Meyerdierks A."/>
            <person name="Storesund J.E."/>
            <person name="Kallscheuer N."/>
            <person name="Luecker S."/>
            <person name="Lage O.M."/>
            <person name="Pohl T."/>
            <person name="Merkel B.J."/>
            <person name="Hornburger P."/>
            <person name="Mueller R.-W."/>
            <person name="Bruemmer F."/>
            <person name="Labrenz M."/>
            <person name="Spormann A.M."/>
            <person name="Op den Camp H."/>
            <person name="Overmann J."/>
            <person name="Amann R."/>
            <person name="Jetten M.S.M."/>
            <person name="Mascher T."/>
            <person name="Medema M.H."/>
            <person name="Devos D.P."/>
            <person name="Kaster A.-K."/>
            <person name="Ovreas L."/>
            <person name="Rohde M."/>
            <person name="Galperin M.Y."/>
            <person name="Jogler C."/>
        </authorList>
    </citation>
    <scope>NUCLEOTIDE SEQUENCE [LARGE SCALE GENOMIC DNA]</scope>
    <source>
        <strain evidence="5 6">K23_9</strain>
    </source>
</reference>
<dbReference type="InterPro" id="IPR016461">
    <property type="entry name" value="COMT-like"/>
</dbReference>
<dbReference type="InterPro" id="IPR001077">
    <property type="entry name" value="COMT_C"/>
</dbReference>
<dbReference type="PROSITE" id="PS51683">
    <property type="entry name" value="SAM_OMT_II"/>
    <property type="match status" value="1"/>
</dbReference>
<keyword evidence="3" id="KW-0949">S-adenosyl-L-methionine</keyword>
<organism evidence="5 6">
    <name type="scientific">Stieleria marina</name>
    <dbReference type="NCBI Taxonomy" id="1930275"/>
    <lineage>
        <taxon>Bacteria</taxon>
        <taxon>Pseudomonadati</taxon>
        <taxon>Planctomycetota</taxon>
        <taxon>Planctomycetia</taxon>
        <taxon>Pirellulales</taxon>
        <taxon>Pirellulaceae</taxon>
        <taxon>Stieleria</taxon>
    </lineage>
</organism>
<dbReference type="EMBL" id="CP036526">
    <property type="protein sequence ID" value="QDT11042.1"/>
    <property type="molecule type" value="Genomic_DNA"/>
</dbReference>
<dbReference type="Pfam" id="PF00891">
    <property type="entry name" value="Methyltransf_2"/>
    <property type="match status" value="1"/>
</dbReference>
<keyword evidence="1 5" id="KW-0489">Methyltransferase</keyword>
<evidence type="ECO:0000256" key="1">
    <source>
        <dbReference type="ARBA" id="ARBA00022603"/>
    </source>
</evidence>
<sequence>MPRLATTPPQHDPTPIFELFRGSYGSELLTAAIAHFDIFARLERSPESLESLAAANGLQMRPANVLVTALRAMGLIGVADGKLTLTAMAQEHLVPGGMYDVGDYVGLAAQSPGVLTMVRLLKSNQPLSFDDGGAAFIYRDGMASAMEATDSARHFTLALAGRAKNVAPALAEAVDAVDAELLVDIGGGTGIYSYAILQKHPSLHAVVVDRPEVLKVAEEMAAEYGVADRVTLQPGDMFDDSMPTDADIVLLSNILHDWDVPECKKLVQRAASLLRPGGQVAIHDVFLNDEQDGPLPIALYSAALFTLTEGRAYSEAEYAAWLVEAGLTVQPRVDTLIHCGVLAGKKA</sequence>
<dbReference type="SUPFAM" id="SSF53335">
    <property type="entry name" value="S-adenosyl-L-methionine-dependent methyltransferases"/>
    <property type="match status" value="1"/>
</dbReference>